<comment type="subcellular location">
    <subcellularLocation>
        <location evidence="1">Membrane</location>
    </subcellularLocation>
</comment>
<keyword evidence="5" id="KW-1185">Reference proteome</keyword>
<evidence type="ECO:0000313" key="4">
    <source>
        <dbReference type="EMBL" id="MCP1381953.1"/>
    </source>
</evidence>
<organism evidence="4 5">
    <name type="scientific">Runella salmonicolor</name>
    <dbReference type="NCBI Taxonomy" id="2950278"/>
    <lineage>
        <taxon>Bacteria</taxon>
        <taxon>Pseudomonadati</taxon>
        <taxon>Bacteroidota</taxon>
        <taxon>Cytophagia</taxon>
        <taxon>Cytophagales</taxon>
        <taxon>Spirosomataceae</taxon>
        <taxon>Runella</taxon>
    </lineage>
</organism>
<protein>
    <submittedName>
        <fullName evidence="4">Outer membrane protein assembly factor</fullName>
    </submittedName>
</protein>
<feature type="domain" description="Bacterial surface antigen (D15)" evidence="3">
    <location>
        <begin position="171"/>
        <end position="352"/>
    </location>
</feature>
<evidence type="ECO:0000256" key="2">
    <source>
        <dbReference type="ARBA" id="ARBA00023136"/>
    </source>
</evidence>
<comment type="caution">
    <text evidence="4">The sequence shown here is derived from an EMBL/GenBank/DDBJ whole genome shotgun (WGS) entry which is preliminary data.</text>
</comment>
<dbReference type="Proteomes" id="UP001204772">
    <property type="component" value="Unassembled WGS sequence"/>
</dbReference>
<dbReference type="InterPro" id="IPR000184">
    <property type="entry name" value="Bac_surfAg_D15"/>
</dbReference>
<evidence type="ECO:0000256" key="1">
    <source>
        <dbReference type="ARBA" id="ARBA00004370"/>
    </source>
</evidence>
<evidence type="ECO:0000259" key="3">
    <source>
        <dbReference type="Pfam" id="PF01103"/>
    </source>
</evidence>
<proteinExistence type="predicted"/>
<keyword evidence="2" id="KW-0472">Membrane</keyword>
<accession>A0ABT1FJK3</accession>
<sequence length="382" mass="43503">MIDTMLMLQRIFLLFLMGFFGLTTPLLGQDSRFKSFIKKTISDTTAPGKPSYRFYPTLAYAPETSFEFGVSSLLLFQAKNDTLNRLSEVQAFGFVTMKGQYGLWIDNAIYGDHDNWFLLGRMRFQKFPLLYYGIGPSPSAKEPALIDANYLLFRQRVLRKIIPNLFVGPEIDYQQLYNTAFKQPKDHLYEKPLGTNGTINVGLGAALVYDNRHNVLNVRKGLFGELSFLKYHPSIGSEYTFHGVNLDVRSYHPTSPRNVLAWQVYGNFYGGNIPFNQLALMGGEMIMRGYYSGRYRDKNMIAAQVEHRWLPFGFSKRFGAAAFAGAAVVAPKISEFSTQYIRPTAGVGLRYLLFPRRDIYLRLDVGFSEDGPNFYLFTGEAF</sequence>
<dbReference type="Pfam" id="PF01103">
    <property type="entry name" value="Omp85"/>
    <property type="match status" value="1"/>
</dbReference>
<dbReference type="EMBL" id="JAMZEL010000002">
    <property type="protein sequence ID" value="MCP1381953.1"/>
    <property type="molecule type" value="Genomic_DNA"/>
</dbReference>
<evidence type="ECO:0000313" key="5">
    <source>
        <dbReference type="Proteomes" id="UP001204772"/>
    </source>
</evidence>
<reference evidence="4 5" key="1">
    <citation type="submission" date="2022-06" db="EMBL/GenBank/DDBJ databases">
        <title>Runella sp. S5 genome sequencing.</title>
        <authorList>
            <person name="Park S."/>
        </authorList>
    </citation>
    <scope>NUCLEOTIDE SEQUENCE [LARGE SCALE GENOMIC DNA]</scope>
    <source>
        <strain evidence="4 5">S5</strain>
    </source>
</reference>
<dbReference type="Gene3D" id="2.40.160.50">
    <property type="entry name" value="membrane protein fhac: a member of the omp85/tpsb transporter family"/>
    <property type="match status" value="1"/>
</dbReference>
<gene>
    <name evidence="4" type="ORF">NCI00_05930</name>
</gene>
<name>A0ABT1FJK3_9BACT</name>